<dbReference type="WBParaSite" id="MhA1_Contig1532.frz3.gene14">
    <property type="protein sequence ID" value="MhA1_Contig1532.frz3.gene14"/>
    <property type="gene ID" value="MhA1_Contig1532.frz3.gene14"/>
</dbReference>
<accession>A0A1I8B8C4</accession>
<name>A0A1I8B8C4_MELHA</name>
<protein>
    <submittedName>
        <fullName evidence="2">Glucuronosyltransferase</fullName>
    </submittedName>
</protein>
<dbReference type="SUPFAM" id="SSF53756">
    <property type="entry name" value="UDP-Glycosyltransferase/glycogen phosphorylase"/>
    <property type="match status" value="1"/>
</dbReference>
<proteinExistence type="predicted"/>
<evidence type="ECO:0000313" key="1">
    <source>
        <dbReference type="Proteomes" id="UP000095281"/>
    </source>
</evidence>
<keyword evidence="1" id="KW-1185">Reference proteome</keyword>
<dbReference type="Gene3D" id="3.40.50.2000">
    <property type="entry name" value="Glycogen Phosphorylase B"/>
    <property type="match status" value="1"/>
</dbReference>
<dbReference type="Proteomes" id="UP000095281">
    <property type="component" value="Unplaced"/>
</dbReference>
<reference evidence="2" key="1">
    <citation type="submission" date="2016-11" db="UniProtKB">
        <authorList>
            <consortium name="WormBaseParasite"/>
        </authorList>
    </citation>
    <scope>IDENTIFICATION</scope>
</reference>
<evidence type="ECO:0000313" key="2">
    <source>
        <dbReference type="WBParaSite" id="MhA1_Contig1532.frz3.gene14"/>
    </source>
</evidence>
<dbReference type="AlphaFoldDB" id="A0A1I8B8C4"/>
<organism evidence="1 2">
    <name type="scientific">Meloidogyne hapla</name>
    <name type="common">Root-knot nematode worm</name>
    <dbReference type="NCBI Taxonomy" id="6305"/>
    <lineage>
        <taxon>Eukaryota</taxon>
        <taxon>Metazoa</taxon>
        <taxon>Ecdysozoa</taxon>
        <taxon>Nematoda</taxon>
        <taxon>Chromadorea</taxon>
        <taxon>Rhabditida</taxon>
        <taxon>Tylenchina</taxon>
        <taxon>Tylenchomorpha</taxon>
        <taxon>Tylenchoidea</taxon>
        <taxon>Meloidogynidae</taxon>
        <taxon>Meloidogyninae</taxon>
        <taxon>Meloidogyne</taxon>
    </lineage>
</organism>
<sequence length="58" mass="6460">MNSSLEAVKYGKPLLCIPFMADQFYISKALELNGVAVILDKTNDYIDLEEKLPDGLPD</sequence>